<comment type="caution">
    <text evidence="1">The sequence shown here is derived from an EMBL/GenBank/DDBJ whole genome shotgun (WGS) entry which is preliminary data.</text>
</comment>
<evidence type="ECO:0000313" key="2">
    <source>
        <dbReference type="Proteomes" id="UP000191025"/>
    </source>
</evidence>
<sequence>MNQDSHYLQKPFITVGAVFEDNIGINDIINNTNNTELDYKGFCYTFKAEIDSDFKVGDYAVVHARNELKIVRIVQIHDAPKIDMNVNFEYKWVVQKIDFGAFKERHQEQKRIETLLNALQIAERKEALLDRLNKMSQKDETFGELLKQTLNTQALIEKND</sequence>
<reference evidence="2" key="1">
    <citation type="submission" date="2017-03" db="EMBL/GenBank/DDBJ databases">
        <title>Draft genome sequence of Moraxella equi CCUG 4950T type strain.</title>
        <authorList>
            <person name="Salva-Serra F."/>
            <person name="Engstrom-Jakobsson H."/>
            <person name="Thorell K."/>
            <person name="Jaen-Luchoro D."/>
            <person name="Gonzales-Siles L."/>
            <person name="Karlsson R."/>
            <person name="Yazdan S."/>
            <person name="Boulund F."/>
            <person name="Johnning A."/>
            <person name="Engstrand L."/>
            <person name="Kristiansson E."/>
            <person name="Moore E."/>
        </authorList>
    </citation>
    <scope>NUCLEOTIDE SEQUENCE [LARGE SCALE GENOMIC DNA]</scope>
    <source>
        <strain evidence="2">CCUG 4441</strain>
    </source>
</reference>
<dbReference type="AlphaFoldDB" id="A0A1V4H0F8"/>
<organism evidence="1 2">
    <name type="scientific">Moraxella lacunata</name>
    <dbReference type="NCBI Taxonomy" id="477"/>
    <lineage>
        <taxon>Bacteria</taxon>
        <taxon>Pseudomonadati</taxon>
        <taxon>Pseudomonadota</taxon>
        <taxon>Gammaproteobacteria</taxon>
        <taxon>Moraxellales</taxon>
        <taxon>Moraxellaceae</taxon>
        <taxon>Moraxella</taxon>
    </lineage>
</organism>
<dbReference type="Proteomes" id="UP000191025">
    <property type="component" value="Unassembled WGS sequence"/>
</dbReference>
<accession>A0A1V4H0F8</accession>
<name>A0A1V4H0F8_MORLA</name>
<proteinExistence type="predicted"/>
<protein>
    <submittedName>
        <fullName evidence="1">Uncharacterized protein</fullName>
    </submittedName>
</protein>
<dbReference type="RefSeq" id="WP_062500954.1">
    <property type="nucleotide sequence ID" value="NZ_MXAN01000016.1"/>
</dbReference>
<dbReference type="EMBL" id="MXAN01000016">
    <property type="protein sequence ID" value="OPH38399.1"/>
    <property type="molecule type" value="Genomic_DNA"/>
</dbReference>
<gene>
    <name evidence="1" type="ORF">B5J94_03505</name>
</gene>
<evidence type="ECO:0000313" key="1">
    <source>
        <dbReference type="EMBL" id="OPH38399.1"/>
    </source>
</evidence>